<organism evidence="3 4">
    <name type="scientific">Novymonas esmeraldas</name>
    <dbReference type="NCBI Taxonomy" id="1808958"/>
    <lineage>
        <taxon>Eukaryota</taxon>
        <taxon>Discoba</taxon>
        <taxon>Euglenozoa</taxon>
        <taxon>Kinetoplastea</taxon>
        <taxon>Metakinetoplastina</taxon>
        <taxon>Trypanosomatida</taxon>
        <taxon>Trypanosomatidae</taxon>
        <taxon>Novymonas</taxon>
    </lineage>
</organism>
<proteinExistence type="predicted"/>
<keyword evidence="2" id="KW-0812">Transmembrane</keyword>
<dbReference type="Proteomes" id="UP001430356">
    <property type="component" value="Unassembled WGS sequence"/>
</dbReference>
<feature type="compositionally biased region" description="Basic residues" evidence="1">
    <location>
        <begin position="188"/>
        <end position="207"/>
    </location>
</feature>
<evidence type="ECO:0000256" key="1">
    <source>
        <dbReference type="SAM" id="MobiDB-lite"/>
    </source>
</evidence>
<dbReference type="AlphaFoldDB" id="A0AAW0EX07"/>
<feature type="region of interest" description="Disordered" evidence="1">
    <location>
        <begin position="287"/>
        <end position="315"/>
    </location>
</feature>
<feature type="compositionally biased region" description="Acidic residues" evidence="1">
    <location>
        <begin position="162"/>
        <end position="171"/>
    </location>
</feature>
<sequence length="315" mass="33787">MATLEFNSPSADTAASALARAQLLLVAQKLHTAEALMQHSADEAAVMAQRGASELSIWSDLADRAIAALLQRLIVLGLPAQSKTNVRSTIFPLGGTGQPVDGTWAETCQWAIAIVIIFSVLCAAFVLMVVICICVERNKERRRRREAKQRLLDAAPERYDSDGDDDDDDDDSHGSARGNVLVDSRSASRSRHSQRSSSAARHRRRRSPSPSSSSSSGSDSSDQTSLSSDALPIGQRSAAEEPSSSSSGAAAHTHYTIHYTVASPWSPVGHPHPSMPLSPPYHHHHYHPSGGWPHPHASARASAVPPPAWTPSRRG</sequence>
<evidence type="ECO:0000313" key="3">
    <source>
        <dbReference type="EMBL" id="KAK7198880.1"/>
    </source>
</evidence>
<keyword evidence="4" id="KW-1185">Reference proteome</keyword>
<evidence type="ECO:0008006" key="5">
    <source>
        <dbReference type="Google" id="ProtNLM"/>
    </source>
</evidence>
<accession>A0AAW0EX07</accession>
<name>A0AAW0EX07_9TRYP</name>
<reference evidence="3 4" key="1">
    <citation type="journal article" date="2021" name="MBio">
        <title>A New Model Trypanosomatid, Novymonas esmeraldas: Genomic Perception of Its 'Candidatus Pandoraea novymonadis' Endosymbiont.</title>
        <authorList>
            <person name="Zakharova A."/>
            <person name="Saura A."/>
            <person name="Butenko A."/>
            <person name="Podesvova L."/>
            <person name="Warmusova S."/>
            <person name="Kostygov A.Y."/>
            <person name="Nenarokova A."/>
            <person name="Lukes J."/>
            <person name="Opperdoes F.R."/>
            <person name="Yurchenko V."/>
        </authorList>
    </citation>
    <scope>NUCLEOTIDE SEQUENCE [LARGE SCALE GENOMIC DNA]</scope>
    <source>
        <strain evidence="3 4">E262AT.01</strain>
    </source>
</reference>
<comment type="caution">
    <text evidence="3">The sequence shown here is derived from an EMBL/GenBank/DDBJ whole genome shotgun (WGS) entry which is preliminary data.</text>
</comment>
<feature type="compositionally biased region" description="Low complexity" evidence="1">
    <location>
        <begin position="288"/>
        <end position="303"/>
    </location>
</feature>
<feature type="compositionally biased region" description="Low complexity" evidence="1">
    <location>
        <begin position="208"/>
        <end position="228"/>
    </location>
</feature>
<dbReference type="EMBL" id="JAECZO010000184">
    <property type="protein sequence ID" value="KAK7198880.1"/>
    <property type="molecule type" value="Genomic_DNA"/>
</dbReference>
<keyword evidence="2" id="KW-1133">Transmembrane helix</keyword>
<evidence type="ECO:0000256" key="2">
    <source>
        <dbReference type="SAM" id="Phobius"/>
    </source>
</evidence>
<keyword evidence="2" id="KW-0472">Membrane</keyword>
<protein>
    <recommendedName>
        <fullName evidence="5">Transmembrane protein</fullName>
    </recommendedName>
</protein>
<evidence type="ECO:0000313" key="4">
    <source>
        <dbReference type="Proteomes" id="UP001430356"/>
    </source>
</evidence>
<feature type="region of interest" description="Disordered" evidence="1">
    <location>
        <begin position="153"/>
        <end position="228"/>
    </location>
</feature>
<feature type="transmembrane region" description="Helical" evidence="2">
    <location>
        <begin position="110"/>
        <end position="135"/>
    </location>
</feature>
<gene>
    <name evidence="3" type="ORF">NESM_000854500</name>
</gene>